<dbReference type="OrthoDB" id="27140at2759"/>
<name>A0A6C1DSC9_SACPS</name>
<feature type="compositionally biased region" description="Low complexity" evidence="1">
    <location>
        <begin position="135"/>
        <end position="153"/>
    </location>
</feature>
<evidence type="ECO:0000256" key="1">
    <source>
        <dbReference type="SAM" id="MobiDB-lite"/>
    </source>
</evidence>
<gene>
    <name evidence="3" type="primary">OCA5_1</name>
    <name evidence="3" type="ORF">GRS66_002113</name>
</gene>
<dbReference type="InterPro" id="IPR035969">
    <property type="entry name" value="Rab-GAP_TBC_sf"/>
</dbReference>
<feature type="domain" description="Rab-GAP TBC" evidence="2">
    <location>
        <begin position="47"/>
        <end position="464"/>
    </location>
</feature>
<organism evidence="3 4">
    <name type="scientific">Saccharomyces pastorianus</name>
    <name type="common">Lager yeast</name>
    <name type="synonym">Saccharomyces cerevisiae x Saccharomyces eubayanus</name>
    <dbReference type="NCBI Taxonomy" id="27292"/>
    <lineage>
        <taxon>Eukaryota</taxon>
        <taxon>Fungi</taxon>
        <taxon>Dikarya</taxon>
        <taxon>Ascomycota</taxon>
        <taxon>Saccharomycotina</taxon>
        <taxon>Saccharomycetes</taxon>
        <taxon>Saccharomycetales</taxon>
        <taxon>Saccharomycetaceae</taxon>
        <taxon>Saccharomyces</taxon>
    </lineage>
</organism>
<feature type="region of interest" description="Disordered" evidence="1">
    <location>
        <begin position="135"/>
        <end position="159"/>
    </location>
</feature>
<evidence type="ECO:0000313" key="3">
    <source>
        <dbReference type="EMBL" id="QID79819.1"/>
    </source>
</evidence>
<evidence type="ECO:0000313" key="4">
    <source>
        <dbReference type="Proteomes" id="UP000501346"/>
    </source>
</evidence>
<reference evidence="3 4" key="1">
    <citation type="journal article" date="2019" name="BMC Genomics">
        <title>Chromosome level assembly and comparative genome analysis confirm lager-brewing yeasts originated from a single hybridization.</title>
        <authorList>
            <person name="Salazar A.N."/>
            <person name="Gorter de Vries A.R."/>
            <person name="van den Broek M."/>
            <person name="Brouwers N."/>
            <person name="de la Torre Cortes P."/>
            <person name="Kuijpers N.G.A."/>
            <person name="Daran J.G."/>
            <person name="Abeel T."/>
        </authorList>
    </citation>
    <scope>NUCLEOTIDE SEQUENCE [LARGE SCALE GENOMIC DNA]</scope>
    <source>
        <strain evidence="3 4">CBS 1483</strain>
    </source>
</reference>
<sequence length="679" mass="77756">MHDKKSPMANSHYLKNLKQQFRNKNLIETTIHLVKCNDHDSLAFLARTYGVPPQLRHVVWPILLKYHPMCISPNITSNTISWDPITNDFILNDPFLKSKAPTDKQDKSDDENILPYDIESIILHDLKKYFHSRSNPAGSSSNANTTNIATPTPVSSSDASTISSMEVLSPSLDYEFQIIETLKNAIVKFLLKWSKIFKYESGLAWIALGLAEWYPIYPYETMSPFNETHSFYEVEDYVVLSGRKHALLSTNNGNNGNSNSSSNNTNNNNTNITSGMHNLSINTNTSLHNSPYISHTLSYLYKEYPLPFELRSKLPTKPIFSFSALFERLALVILHCPDTILAHKQLKNDSNASSSSKANSNFNTNYFPIISGGDLSFQTQVFFKVFSSILPELYQPLTEESSLQPSSSRNSWIYWWLKCSGAKALQRQDRGRVWDLLLGWRPKPNMDTINFFLNYNDKKMDHLYHDTPQCDNEQYWMKDWIALYNNDPFWFPDLDSMALGSKKFPYDYSVFKELILRNRYGGTQSKAQKDNTVPSPGSDSNDKSELKLPFSSIDPHMQLIFIFIAILQFNEFKLLEFEEAEISEFLNNVPLLTKFDDSSYRKLYENTESSITSLPSSPTTSTMASLQSSSNSSAHISNYHMLIEVGNDAKASHCFDDLLNMAGDIWRKWLWRELEESSL</sequence>
<protein>
    <submittedName>
        <fullName evidence="3">Protein required for Brome mosaic virus replication</fullName>
    </submittedName>
</protein>
<feature type="region of interest" description="Disordered" evidence="1">
    <location>
        <begin position="250"/>
        <end position="271"/>
    </location>
</feature>
<dbReference type="InterPro" id="IPR000195">
    <property type="entry name" value="Rab-GAP-TBC_dom"/>
</dbReference>
<accession>A0A6C1DSC9</accession>
<dbReference type="Gene3D" id="1.10.472.80">
    <property type="entry name" value="Ypt/Rab-GAP domain of gyp1p, domain 3"/>
    <property type="match status" value="1"/>
</dbReference>
<feature type="compositionally biased region" description="Polar residues" evidence="1">
    <location>
        <begin position="524"/>
        <end position="539"/>
    </location>
</feature>
<dbReference type="AlphaFoldDB" id="A0A6C1DSC9"/>
<evidence type="ECO:0000259" key="2">
    <source>
        <dbReference type="SMART" id="SM00164"/>
    </source>
</evidence>
<dbReference type="EMBL" id="CP048989">
    <property type="protein sequence ID" value="QID79819.1"/>
    <property type="molecule type" value="Genomic_DNA"/>
</dbReference>
<feature type="region of interest" description="Disordered" evidence="1">
    <location>
        <begin position="524"/>
        <end position="544"/>
    </location>
</feature>
<keyword evidence="4" id="KW-1185">Reference proteome</keyword>
<dbReference type="Proteomes" id="UP000501346">
    <property type="component" value="Chromosome ScVIII"/>
</dbReference>
<dbReference type="SMART" id="SM00164">
    <property type="entry name" value="TBC"/>
    <property type="match status" value="1"/>
</dbReference>
<dbReference type="SUPFAM" id="SSF47923">
    <property type="entry name" value="Ypt/Rab-GAP domain of gyp1p"/>
    <property type="match status" value="1"/>
</dbReference>
<proteinExistence type="predicted"/>